<accession>A0A117LG78</accession>
<dbReference type="PANTHER" id="PTHR10625">
    <property type="entry name" value="HISTONE DEACETYLASE HDAC1-RELATED"/>
    <property type="match status" value="1"/>
</dbReference>
<dbReference type="PRINTS" id="PR01270">
    <property type="entry name" value="HDASUPER"/>
</dbReference>
<name>A0A117LG78_9EURY</name>
<reference evidence="4 5" key="2">
    <citation type="journal article" date="2015" name="MBio">
        <title>Genome-Resolved Metagenomic Analysis Reveals Roles for Candidate Phyla and Other Microbial Community Members in Biogeochemical Transformations in Oil Reservoirs.</title>
        <authorList>
            <person name="Hu P."/>
            <person name="Tom L."/>
            <person name="Singh A."/>
            <person name="Thomas B.C."/>
            <person name="Baker B.J."/>
            <person name="Piceno Y.M."/>
            <person name="Andersen G.L."/>
            <person name="Banfield J.F."/>
        </authorList>
    </citation>
    <scope>NUCLEOTIDE SEQUENCE [LARGE SCALE GENOMIC DNA]</scope>
    <source>
        <strain evidence="2">57_489</strain>
    </source>
</reference>
<comment type="caution">
    <text evidence="2">The sequence shown here is derived from an EMBL/GenBank/DDBJ whole genome shotgun (WGS) entry which is preliminary data.</text>
</comment>
<evidence type="ECO:0000313" key="2">
    <source>
        <dbReference type="EMBL" id="KUK45473.1"/>
    </source>
</evidence>
<dbReference type="InterPro" id="IPR023696">
    <property type="entry name" value="Ureohydrolase_dom_sf"/>
</dbReference>
<dbReference type="AlphaFoldDB" id="A0A117LG78"/>
<evidence type="ECO:0000313" key="3">
    <source>
        <dbReference type="EMBL" id="KUK97074.1"/>
    </source>
</evidence>
<dbReference type="InterPro" id="IPR037138">
    <property type="entry name" value="His_deacetylse_dom_sf"/>
</dbReference>
<dbReference type="GO" id="GO:0004407">
    <property type="term" value="F:histone deacetylase activity"/>
    <property type="evidence" value="ECO:0007669"/>
    <property type="project" value="TreeGrafter"/>
</dbReference>
<dbReference type="PATRIC" id="fig|301375.6.peg.1555"/>
<dbReference type="Proteomes" id="UP000057043">
    <property type="component" value="Unassembled WGS sequence"/>
</dbReference>
<dbReference type="EMBL" id="LGFT01000002">
    <property type="protein sequence ID" value="KUK45473.1"/>
    <property type="molecule type" value="Genomic_DNA"/>
</dbReference>
<evidence type="ECO:0000313" key="5">
    <source>
        <dbReference type="Proteomes" id="UP000057043"/>
    </source>
</evidence>
<evidence type="ECO:0000313" key="4">
    <source>
        <dbReference type="Proteomes" id="UP000053961"/>
    </source>
</evidence>
<dbReference type="SUPFAM" id="SSF52768">
    <property type="entry name" value="Arginase/deacetylase"/>
    <property type="match status" value="1"/>
</dbReference>
<sequence length="282" mass="31049">MKVAVIYHEDFGSKGHSVLKHRIRPSFEALARSGLLEGDKVQVFEPEPAPLSLVERAHTPEHMERMRTESYNRQYYDVALLSAGSVLKASEMVARGEAENAFAYTGTAGHHASPGSCWGFCYFNDLAITIMRLREMGLARFLIVDVDPHFGDGTRNFFGSDPNVYHINFNHQQNSNFDGKNNNYDVGIGFDAGDDQFLRELEGSLEMAKNFDFQICFVVFGHDSHADDYGGFELTSAVYPKMARAILNAAGDKGVVFVLSGGSVPEVASKAIPEVIAVLAGR</sequence>
<dbReference type="Gene3D" id="3.40.800.20">
    <property type="entry name" value="Histone deacetylase domain"/>
    <property type="match status" value="1"/>
</dbReference>
<evidence type="ECO:0000259" key="1">
    <source>
        <dbReference type="Pfam" id="PF00850"/>
    </source>
</evidence>
<proteinExistence type="predicted"/>
<dbReference type="EMBL" id="LGHB01000005">
    <property type="protein sequence ID" value="KUK97074.1"/>
    <property type="molecule type" value="Genomic_DNA"/>
</dbReference>
<protein>
    <submittedName>
        <fullName evidence="2">Histone deacetylase family protein</fullName>
    </submittedName>
</protein>
<dbReference type="InterPro" id="IPR023801">
    <property type="entry name" value="His_deacetylse_dom"/>
</dbReference>
<organism evidence="2 5">
    <name type="scientific">Methanothrix harundinacea</name>
    <dbReference type="NCBI Taxonomy" id="301375"/>
    <lineage>
        <taxon>Archaea</taxon>
        <taxon>Methanobacteriati</taxon>
        <taxon>Methanobacteriota</taxon>
        <taxon>Stenosarchaea group</taxon>
        <taxon>Methanomicrobia</taxon>
        <taxon>Methanotrichales</taxon>
        <taxon>Methanotrichaceae</taxon>
        <taxon>Methanothrix</taxon>
    </lineage>
</organism>
<dbReference type="Proteomes" id="UP000053961">
    <property type="component" value="Unassembled WGS sequence"/>
</dbReference>
<dbReference type="GO" id="GO:0040029">
    <property type="term" value="P:epigenetic regulation of gene expression"/>
    <property type="evidence" value="ECO:0007669"/>
    <property type="project" value="TreeGrafter"/>
</dbReference>
<dbReference type="InterPro" id="IPR000286">
    <property type="entry name" value="HDACs"/>
</dbReference>
<reference evidence="3" key="1">
    <citation type="journal article" date="2015" name="MBio">
        <title>Genome-resolved metagenomic analysis reveals roles for candidate phyla and other microbial community members in biogeochemical transformations in oil reservoirs.</title>
        <authorList>
            <person name="Hu P."/>
            <person name="Tom L."/>
            <person name="Singh A."/>
            <person name="Thomas B.C."/>
            <person name="Baker B.J."/>
            <person name="Piceno Y.M."/>
            <person name="Andersen G.L."/>
            <person name="Banfield J.F."/>
        </authorList>
    </citation>
    <scope>NUCLEOTIDE SEQUENCE [LARGE SCALE GENOMIC DNA]</scope>
    <source>
        <strain evidence="3">56_747</strain>
    </source>
</reference>
<feature type="domain" description="Histone deacetylase" evidence="1">
    <location>
        <begin position="20"/>
        <end position="278"/>
    </location>
</feature>
<dbReference type="Pfam" id="PF00850">
    <property type="entry name" value="Hist_deacetyl"/>
    <property type="match status" value="1"/>
</dbReference>
<gene>
    <name evidence="2" type="ORF">XD72_0116</name>
    <name evidence="3" type="ORF">XE07_0645</name>
</gene>